<gene>
    <name evidence="1" type="ORF">Hsar01_04080</name>
</gene>
<name>A0ABP9UTH9_9BACT</name>
<sequence length="65" mass="7379">MSSLVLYYCDANTLFLKNSEEDNIGKSSHQCATEISTNDHPTLRHGSDLDDLPLKFIHEVLSEVW</sequence>
<evidence type="ECO:0000313" key="2">
    <source>
        <dbReference type="Proteomes" id="UP001476282"/>
    </source>
</evidence>
<reference evidence="1 2" key="1">
    <citation type="submission" date="2024-02" db="EMBL/GenBank/DDBJ databases">
        <title>Haloferula sargassicola NBRC 104335.</title>
        <authorList>
            <person name="Ichikawa N."/>
            <person name="Katano-Makiyama Y."/>
            <person name="Hidaka K."/>
        </authorList>
    </citation>
    <scope>NUCLEOTIDE SEQUENCE [LARGE SCALE GENOMIC DNA]</scope>
    <source>
        <strain evidence="1 2">NBRC 104335</strain>
    </source>
</reference>
<evidence type="ECO:0000313" key="1">
    <source>
        <dbReference type="EMBL" id="GAA5484830.1"/>
    </source>
</evidence>
<dbReference type="EMBL" id="BAABRI010000039">
    <property type="protein sequence ID" value="GAA5484830.1"/>
    <property type="molecule type" value="Genomic_DNA"/>
</dbReference>
<organism evidence="1 2">
    <name type="scientific">Haloferula sargassicola</name>
    <dbReference type="NCBI Taxonomy" id="490096"/>
    <lineage>
        <taxon>Bacteria</taxon>
        <taxon>Pseudomonadati</taxon>
        <taxon>Verrucomicrobiota</taxon>
        <taxon>Verrucomicrobiia</taxon>
        <taxon>Verrucomicrobiales</taxon>
        <taxon>Verrucomicrobiaceae</taxon>
        <taxon>Haloferula</taxon>
    </lineage>
</organism>
<comment type="caution">
    <text evidence="1">The sequence shown here is derived from an EMBL/GenBank/DDBJ whole genome shotgun (WGS) entry which is preliminary data.</text>
</comment>
<protein>
    <submittedName>
        <fullName evidence="1">Uncharacterized protein</fullName>
    </submittedName>
</protein>
<dbReference type="Proteomes" id="UP001476282">
    <property type="component" value="Unassembled WGS sequence"/>
</dbReference>
<accession>A0ABP9UTH9</accession>
<keyword evidence="2" id="KW-1185">Reference proteome</keyword>
<proteinExistence type="predicted"/>